<name>A0A502CI25_9SPHN</name>
<keyword evidence="1" id="KW-0472">Membrane</keyword>
<keyword evidence="4" id="KW-1185">Reference proteome</keyword>
<feature type="transmembrane region" description="Helical" evidence="1">
    <location>
        <begin position="51"/>
        <end position="71"/>
    </location>
</feature>
<dbReference type="EMBL" id="RCZK01000005">
    <property type="protein sequence ID" value="TPG12628.1"/>
    <property type="molecule type" value="Genomic_DNA"/>
</dbReference>
<dbReference type="AlphaFoldDB" id="A0A502CI25"/>
<sequence>MPRRPYVPNQTPLFDRSDTLFGVCEGLGRDFGIHPNLLRIAFGVGLMWNPVFVIGTYVALGVAVYAARFLFPAVQPASASLVAVADTGASDDDRDVTEDRLAA</sequence>
<accession>A0A502CI25</accession>
<keyword evidence="1" id="KW-1133">Transmembrane helix</keyword>
<keyword evidence="1" id="KW-0812">Transmembrane</keyword>
<evidence type="ECO:0000313" key="4">
    <source>
        <dbReference type="Proteomes" id="UP000318413"/>
    </source>
</evidence>
<dbReference type="OrthoDB" id="7581438at2"/>
<dbReference type="InterPro" id="IPR007168">
    <property type="entry name" value="Phageshock_PspC_N"/>
</dbReference>
<protein>
    <submittedName>
        <fullName evidence="3">PspC domain-containing protein</fullName>
    </submittedName>
</protein>
<comment type="caution">
    <text evidence="3">The sequence shown here is derived from an EMBL/GenBank/DDBJ whole genome shotgun (WGS) entry which is preliminary data.</text>
</comment>
<evidence type="ECO:0000256" key="1">
    <source>
        <dbReference type="SAM" id="Phobius"/>
    </source>
</evidence>
<organism evidence="3 4">
    <name type="scientific">Sphingomonas oligophenolica</name>
    <dbReference type="NCBI Taxonomy" id="301154"/>
    <lineage>
        <taxon>Bacteria</taxon>
        <taxon>Pseudomonadati</taxon>
        <taxon>Pseudomonadota</taxon>
        <taxon>Alphaproteobacteria</taxon>
        <taxon>Sphingomonadales</taxon>
        <taxon>Sphingomonadaceae</taxon>
        <taxon>Sphingomonas</taxon>
    </lineage>
</organism>
<gene>
    <name evidence="3" type="ORF">EAH84_07515</name>
</gene>
<reference evidence="3 4" key="1">
    <citation type="journal article" date="2019" name="Environ. Microbiol.">
        <title>Species interactions and distinct microbial communities in high Arctic permafrost affected cryosols are associated with the CH4 and CO2 gas fluxes.</title>
        <authorList>
            <person name="Altshuler I."/>
            <person name="Hamel J."/>
            <person name="Turney S."/>
            <person name="Magnuson E."/>
            <person name="Levesque R."/>
            <person name="Greer C."/>
            <person name="Whyte L.G."/>
        </authorList>
    </citation>
    <scope>NUCLEOTIDE SEQUENCE [LARGE SCALE GENOMIC DNA]</scope>
    <source>
        <strain evidence="3 4">S5.1</strain>
    </source>
</reference>
<dbReference type="Pfam" id="PF04024">
    <property type="entry name" value="PspC"/>
    <property type="match status" value="1"/>
</dbReference>
<feature type="domain" description="Phage shock protein PspC N-terminal" evidence="2">
    <location>
        <begin position="19"/>
        <end position="63"/>
    </location>
</feature>
<evidence type="ECO:0000259" key="2">
    <source>
        <dbReference type="Pfam" id="PF04024"/>
    </source>
</evidence>
<dbReference type="Proteomes" id="UP000318413">
    <property type="component" value="Unassembled WGS sequence"/>
</dbReference>
<proteinExistence type="predicted"/>
<evidence type="ECO:0000313" key="3">
    <source>
        <dbReference type="EMBL" id="TPG12628.1"/>
    </source>
</evidence>